<keyword evidence="4" id="KW-1185">Reference proteome</keyword>
<dbReference type="InterPro" id="IPR003719">
    <property type="entry name" value="Phenazine_PhzF-like"/>
</dbReference>
<dbReference type="PANTHER" id="PTHR13774">
    <property type="entry name" value="PHENAZINE BIOSYNTHESIS PROTEIN"/>
    <property type="match status" value="1"/>
</dbReference>
<dbReference type="Proteomes" id="UP001642487">
    <property type="component" value="Chromosome 1"/>
</dbReference>
<evidence type="ECO:0000313" key="4">
    <source>
        <dbReference type="Proteomes" id="UP001642487"/>
    </source>
</evidence>
<reference evidence="3 4" key="1">
    <citation type="submission" date="2024-03" db="EMBL/GenBank/DDBJ databases">
        <authorList>
            <person name="Gkanogiannis A."/>
            <person name="Becerra Lopez-Lavalle L."/>
        </authorList>
    </citation>
    <scope>NUCLEOTIDE SEQUENCE [LARGE SCALE GENOMIC DNA]</scope>
</reference>
<proteinExistence type="inferred from homology"/>
<organism evidence="3 4">
    <name type="scientific">Citrullus colocynthis</name>
    <name type="common">colocynth</name>
    <dbReference type="NCBI Taxonomy" id="252529"/>
    <lineage>
        <taxon>Eukaryota</taxon>
        <taxon>Viridiplantae</taxon>
        <taxon>Streptophyta</taxon>
        <taxon>Embryophyta</taxon>
        <taxon>Tracheophyta</taxon>
        <taxon>Spermatophyta</taxon>
        <taxon>Magnoliopsida</taxon>
        <taxon>eudicotyledons</taxon>
        <taxon>Gunneridae</taxon>
        <taxon>Pentapetalae</taxon>
        <taxon>rosids</taxon>
        <taxon>fabids</taxon>
        <taxon>Cucurbitales</taxon>
        <taxon>Cucurbitaceae</taxon>
        <taxon>Benincaseae</taxon>
        <taxon>Citrullus</taxon>
    </lineage>
</organism>
<dbReference type="Gene3D" id="3.10.310.10">
    <property type="entry name" value="Diaminopimelate Epimerase, Chain A, domain 1"/>
    <property type="match status" value="4"/>
</dbReference>
<evidence type="ECO:0000313" key="3">
    <source>
        <dbReference type="EMBL" id="CAK9310002.1"/>
    </source>
</evidence>
<comment type="similarity">
    <text evidence="1">Belongs to the PhzF family.</text>
</comment>
<accession>A0ABP0XQK6</accession>
<keyword evidence="2" id="KW-0413">Isomerase</keyword>
<evidence type="ECO:0000256" key="1">
    <source>
        <dbReference type="ARBA" id="ARBA00008270"/>
    </source>
</evidence>
<dbReference type="EMBL" id="OZ021735">
    <property type="protein sequence ID" value="CAK9310002.1"/>
    <property type="molecule type" value="Genomic_DNA"/>
</dbReference>
<dbReference type="SUPFAM" id="SSF54506">
    <property type="entry name" value="Diaminopimelate epimerase-like"/>
    <property type="match status" value="2"/>
</dbReference>
<dbReference type="Pfam" id="PF02567">
    <property type="entry name" value="PhzC-PhzF"/>
    <property type="match status" value="2"/>
</dbReference>
<evidence type="ECO:0000256" key="2">
    <source>
        <dbReference type="ARBA" id="ARBA00023235"/>
    </source>
</evidence>
<gene>
    <name evidence="3" type="ORF">CITCOLO1_LOCUS1604</name>
</gene>
<protein>
    <submittedName>
        <fullName evidence="3">Uncharacterized protein</fullName>
    </submittedName>
</protein>
<dbReference type="PANTHER" id="PTHR13774:SF17">
    <property type="entry name" value="PHENAZINE BIOSYNTHESIS-LIKE DOMAIN-CONTAINING PROTEIN"/>
    <property type="match status" value="1"/>
</dbReference>
<dbReference type="NCBIfam" id="TIGR00654">
    <property type="entry name" value="PhzF_family"/>
    <property type="match status" value="2"/>
</dbReference>
<sequence length="680" mass="75226">MYNKILSLFLLAPLHGRNGGRRLCFFFFFLAATTNSHSSSLSFSTMAKKPVKYFVVDAFTDSPFKGNPAAVCLLEEERDEKWLQDLAAEFNVSETCYLIRINDEEETDDSPKPPKFSLRWFTTVAEVELCGHATLAASHILFSSGLVNSNIIEFSTLSGILTAKKVPEVNQLGVSNVHNGESQESNFIELDFPAIPTLELNSDVDVSSISEALNVASIVDIKMCNVDFSDLLVVLPSEKEVVDFQPNLDEIRKCPGSGGVIITGVSPAESKFDFYSRYFCPKFGINEDPVCGSAHCALAVYWAKKLGKSDFVAYMASPRSGILHVHLDEQKQRILLRGKAITTMEETQWREAAFLLLLLLLGSNRDSHRSSLSFSTMAKEPVKYFVVDAFTDSPFKGNPAAVCLLEEEREEKWLKALAAEFNMPQTCYLIRINDEEETDDSLKPPKFSLRWFTPVNEVELCGHATLAAAHTLFSSGLVKSNIIEFSTLSGILTAKKVPEVNQLGVSNVHNGESQDGNFIELDLPAIHTVELNSAADVSSISKALNVASIADIKMCNVDFNNLLVVLPSEKDVVDFQPNFDEIRKCPGTGLIITGVCPAESKFDFYTRYFCPKFGIYEDPVCGSAHCALAVYWAKKLGKSDFVAYMASPRSGILHVHLDEQKQRVLLRGKAITMMEGVVLV</sequence>
<name>A0ABP0XQK6_9ROSI</name>